<keyword evidence="4" id="KW-0378">Hydrolase</keyword>
<organism evidence="6">
    <name type="scientific">marine metagenome</name>
    <dbReference type="NCBI Taxonomy" id="408172"/>
    <lineage>
        <taxon>unclassified sequences</taxon>
        <taxon>metagenomes</taxon>
        <taxon>ecological metagenomes</taxon>
    </lineage>
</organism>
<dbReference type="GO" id="GO:0016787">
    <property type="term" value="F:hydrolase activity"/>
    <property type="evidence" value="ECO:0007669"/>
    <property type="project" value="UniProtKB-KW"/>
</dbReference>
<dbReference type="NCBIfam" id="TIGR00632">
    <property type="entry name" value="vsr"/>
    <property type="match status" value="1"/>
</dbReference>
<name>A0A382E0Q2_9ZZZZ</name>
<reference evidence="6" key="1">
    <citation type="submission" date="2018-05" db="EMBL/GenBank/DDBJ databases">
        <authorList>
            <person name="Lanie J.A."/>
            <person name="Ng W.-L."/>
            <person name="Kazmierczak K.M."/>
            <person name="Andrzejewski T.M."/>
            <person name="Davidsen T.M."/>
            <person name="Wayne K.J."/>
            <person name="Tettelin H."/>
            <person name="Glass J.I."/>
            <person name="Rusch D."/>
            <person name="Podicherti R."/>
            <person name="Tsui H.-C.T."/>
            <person name="Winkler M.E."/>
        </authorList>
    </citation>
    <scope>NUCLEOTIDE SEQUENCE</scope>
</reference>
<dbReference type="EMBL" id="UINC01041774">
    <property type="protein sequence ID" value="SVB43513.1"/>
    <property type="molecule type" value="Genomic_DNA"/>
</dbReference>
<keyword evidence="3" id="KW-0227">DNA damage</keyword>
<gene>
    <name evidence="6" type="ORF">METZ01_LOCUS196367</name>
</gene>
<proteinExistence type="predicted"/>
<protein>
    <recommendedName>
        <fullName evidence="7">DUF559 domain-containing protein</fullName>
    </recommendedName>
</protein>
<keyword evidence="1" id="KW-0540">Nuclease</keyword>
<evidence type="ECO:0000256" key="5">
    <source>
        <dbReference type="ARBA" id="ARBA00023204"/>
    </source>
</evidence>
<evidence type="ECO:0008006" key="7">
    <source>
        <dbReference type="Google" id="ProtNLM"/>
    </source>
</evidence>
<evidence type="ECO:0000256" key="3">
    <source>
        <dbReference type="ARBA" id="ARBA00022763"/>
    </source>
</evidence>
<evidence type="ECO:0000256" key="4">
    <source>
        <dbReference type="ARBA" id="ARBA00022801"/>
    </source>
</evidence>
<dbReference type="InterPro" id="IPR004603">
    <property type="entry name" value="DNA_mismatch_endonuc_vsr"/>
</dbReference>
<evidence type="ECO:0000256" key="1">
    <source>
        <dbReference type="ARBA" id="ARBA00022722"/>
    </source>
</evidence>
<dbReference type="Pfam" id="PF03852">
    <property type="entry name" value="Vsr"/>
    <property type="match status" value="1"/>
</dbReference>
<sequence length="125" mass="14801">MSSIRSKNTQPEKKVRSYIHRKGFRFVLHDRRLPGRPDIVLPKYRTVIEVNGCFWHGHKCKNFRFPLSNKKFWENKINGNIKRSGKNSAALKKDGWRVINVWECHVRKGNFNALDKKLISLKNKN</sequence>
<accession>A0A382E0Q2</accession>
<keyword evidence="2" id="KW-0255">Endonuclease</keyword>
<evidence type="ECO:0000256" key="2">
    <source>
        <dbReference type="ARBA" id="ARBA00022759"/>
    </source>
</evidence>
<dbReference type="GO" id="GO:0004519">
    <property type="term" value="F:endonuclease activity"/>
    <property type="evidence" value="ECO:0007669"/>
    <property type="project" value="UniProtKB-KW"/>
</dbReference>
<dbReference type="PIRSF" id="PIRSF018267">
    <property type="entry name" value="VSR_endonuc"/>
    <property type="match status" value="1"/>
</dbReference>
<dbReference type="CDD" id="cd00221">
    <property type="entry name" value="Vsr"/>
    <property type="match status" value="1"/>
</dbReference>
<dbReference type="GO" id="GO:0006298">
    <property type="term" value="P:mismatch repair"/>
    <property type="evidence" value="ECO:0007669"/>
    <property type="project" value="InterPro"/>
</dbReference>
<dbReference type="Gene3D" id="3.40.960.10">
    <property type="entry name" value="VSR Endonuclease"/>
    <property type="match status" value="1"/>
</dbReference>
<dbReference type="AlphaFoldDB" id="A0A382E0Q2"/>
<dbReference type="InterPro" id="IPR011335">
    <property type="entry name" value="Restrct_endonuc-II-like"/>
</dbReference>
<evidence type="ECO:0000313" key="6">
    <source>
        <dbReference type="EMBL" id="SVB43513.1"/>
    </source>
</evidence>
<keyword evidence="5" id="KW-0234">DNA repair</keyword>
<dbReference type="SUPFAM" id="SSF52980">
    <property type="entry name" value="Restriction endonuclease-like"/>
    <property type="match status" value="1"/>
</dbReference>